<organism evidence="2 3">
    <name type="scientific">Actinophytocola xinjiangensis</name>
    <dbReference type="NCBI Taxonomy" id="485602"/>
    <lineage>
        <taxon>Bacteria</taxon>
        <taxon>Bacillati</taxon>
        <taxon>Actinomycetota</taxon>
        <taxon>Actinomycetes</taxon>
        <taxon>Pseudonocardiales</taxon>
        <taxon>Pseudonocardiaceae</taxon>
    </lineage>
</organism>
<dbReference type="RefSeq" id="WP_075133306.1">
    <property type="nucleotide sequence ID" value="NZ_MSIF01000005.1"/>
</dbReference>
<feature type="region of interest" description="Disordered" evidence="1">
    <location>
        <begin position="99"/>
        <end position="122"/>
    </location>
</feature>
<evidence type="ECO:0000313" key="3">
    <source>
        <dbReference type="Proteomes" id="UP000185696"/>
    </source>
</evidence>
<dbReference type="OrthoDB" id="3695456at2"/>
<keyword evidence="3" id="KW-1185">Reference proteome</keyword>
<evidence type="ECO:0000256" key="1">
    <source>
        <dbReference type="SAM" id="MobiDB-lite"/>
    </source>
</evidence>
<proteinExistence type="predicted"/>
<accession>A0A7Z0WMU2</accession>
<reference evidence="2 3" key="1">
    <citation type="submission" date="2016-12" db="EMBL/GenBank/DDBJ databases">
        <title>The draft genome sequence of Actinophytocola xinjiangensis.</title>
        <authorList>
            <person name="Wang W."/>
            <person name="Yuan L."/>
        </authorList>
    </citation>
    <scope>NUCLEOTIDE SEQUENCE [LARGE SCALE GENOMIC DNA]</scope>
    <source>
        <strain evidence="2 3">CGMCC 4.4663</strain>
    </source>
</reference>
<evidence type="ECO:0000313" key="2">
    <source>
        <dbReference type="EMBL" id="OLF11145.1"/>
    </source>
</evidence>
<protein>
    <submittedName>
        <fullName evidence="2">Uncharacterized protein</fullName>
    </submittedName>
</protein>
<name>A0A7Z0WMU2_9PSEU</name>
<dbReference type="EMBL" id="MSIF01000005">
    <property type="protein sequence ID" value="OLF11145.1"/>
    <property type="molecule type" value="Genomic_DNA"/>
</dbReference>
<comment type="caution">
    <text evidence="2">The sequence shown here is derived from an EMBL/GenBank/DDBJ whole genome shotgun (WGS) entry which is preliminary data.</text>
</comment>
<gene>
    <name evidence="2" type="ORF">BLA60_14250</name>
</gene>
<dbReference type="Proteomes" id="UP000185696">
    <property type="component" value="Unassembled WGS sequence"/>
</dbReference>
<sequence length="122" mass="13702">MTSDFSSLEDQFREASAQFDELVTQTRQDLARFQRDNEPTPEELRDLQEAAQAGDLGFDMEELARLVSEGDDTWPAIFAGESPNAALLQGLLTRMIDENQEATRTAIEDDPDFDPLPPPEEL</sequence>
<dbReference type="AlphaFoldDB" id="A0A7Z0WMU2"/>